<evidence type="ECO:0000313" key="6">
    <source>
        <dbReference type="EMBL" id="MFC0674208.1"/>
    </source>
</evidence>
<dbReference type="PANTHER" id="PTHR30346">
    <property type="entry name" value="TRANSCRIPTIONAL DUAL REGULATOR HCAR-RELATED"/>
    <property type="match status" value="1"/>
</dbReference>
<keyword evidence="3" id="KW-0238">DNA-binding</keyword>
<dbReference type="EMBL" id="JBHLSV010000010">
    <property type="protein sequence ID" value="MFC0674208.1"/>
    <property type="molecule type" value="Genomic_DNA"/>
</dbReference>
<dbReference type="InterPro" id="IPR005119">
    <property type="entry name" value="LysR_subst-bd"/>
</dbReference>
<dbReference type="SUPFAM" id="SSF46785">
    <property type="entry name" value="Winged helix' DNA-binding domain"/>
    <property type="match status" value="1"/>
</dbReference>
<dbReference type="RefSeq" id="WP_376980143.1">
    <property type="nucleotide sequence ID" value="NZ_JBHLSV010000010.1"/>
</dbReference>
<keyword evidence="7" id="KW-1185">Reference proteome</keyword>
<protein>
    <submittedName>
        <fullName evidence="6">LysR family transcriptional regulator</fullName>
    </submittedName>
</protein>
<sequence length="313" mass="33876">MNGVVMLNLQRLFLLHELGRLGTMAAVARSRSMSPSAVSQQLALLERETRTSLLESRGRGVVLTDAGQRLVRRTEEILGLLETAQAELADARGEASGVLRVASFQTPLIVLAPEAVSVLEARHPALRIEISQLEVDDAYESLLAHRVEVILGEEYPGGVQAPRRGTDRADLLTDPLLLVLPAEASWSRPRSLADLAQVPWALDPDTYRTGQWARSFLRGHGVDPWVRFDTPDPLLQVHLVRSGHAAAFVPGLIAAEHLGGTRVLRLPGAPARRLFTAARSGAGGRPALRAFRAAMLEAAGRVEDLPDLEPLPG</sequence>
<dbReference type="InterPro" id="IPR036388">
    <property type="entry name" value="WH-like_DNA-bd_sf"/>
</dbReference>
<dbReference type="InterPro" id="IPR036390">
    <property type="entry name" value="WH_DNA-bd_sf"/>
</dbReference>
<feature type="domain" description="HTH lysR-type" evidence="5">
    <location>
        <begin position="7"/>
        <end position="64"/>
    </location>
</feature>
<name>A0ABV6RB60_9MICO</name>
<organism evidence="6 7">
    <name type="scientific">Brachybacterium hainanense</name>
    <dbReference type="NCBI Taxonomy" id="1541174"/>
    <lineage>
        <taxon>Bacteria</taxon>
        <taxon>Bacillati</taxon>
        <taxon>Actinomycetota</taxon>
        <taxon>Actinomycetes</taxon>
        <taxon>Micrococcales</taxon>
        <taxon>Dermabacteraceae</taxon>
        <taxon>Brachybacterium</taxon>
    </lineage>
</organism>
<comment type="caution">
    <text evidence="6">The sequence shown here is derived from an EMBL/GenBank/DDBJ whole genome shotgun (WGS) entry which is preliminary data.</text>
</comment>
<dbReference type="InterPro" id="IPR000847">
    <property type="entry name" value="LysR_HTH_N"/>
</dbReference>
<evidence type="ECO:0000256" key="1">
    <source>
        <dbReference type="ARBA" id="ARBA00009437"/>
    </source>
</evidence>
<evidence type="ECO:0000256" key="4">
    <source>
        <dbReference type="ARBA" id="ARBA00023163"/>
    </source>
</evidence>
<dbReference type="Pfam" id="PF03466">
    <property type="entry name" value="LysR_substrate"/>
    <property type="match status" value="1"/>
</dbReference>
<keyword evidence="4" id="KW-0804">Transcription</keyword>
<evidence type="ECO:0000256" key="3">
    <source>
        <dbReference type="ARBA" id="ARBA00023125"/>
    </source>
</evidence>
<dbReference type="Gene3D" id="1.10.10.10">
    <property type="entry name" value="Winged helix-like DNA-binding domain superfamily/Winged helix DNA-binding domain"/>
    <property type="match status" value="1"/>
</dbReference>
<dbReference type="SUPFAM" id="SSF53850">
    <property type="entry name" value="Periplasmic binding protein-like II"/>
    <property type="match status" value="1"/>
</dbReference>
<accession>A0ABV6RB60</accession>
<dbReference type="PANTHER" id="PTHR30346:SF29">
    <property type="entry name" value="LYSR SUBSTRATE-BINDING"/>
    <property type="match status" value="1"/>
</dbReference>
<gene>
    <name evidence="6" type="ORF">ACFFF6_09590</name>
</gene>
<evidence type="ECO:0000313" key="7">
    <source>
        <dbReference type="Proteomes" id="UP001589793"/>
    </source>
</evidence>
<evidence type="ECO:0000259" key="5">
    <source>
        <dbReference type="PROSITE" id="PS50931"/>
    </source>
</evidence>
<comment type="similarity">
    <text evidence="1">Belongs to the LysR transcriptional regulatory family.</text>
</comment>
<evidence type="ECO:0000256" key="2">
    <source>
        <dbReference type="ARBA" id="ARBA00023015"/>
    </source>
</evidence>
<proteinExistence type="inferred from homology"/>
<keyword evidence="2" id="KW-0805">Transcription regulation</keyword>
<dbReference type="PROSITE" id="PS50931">
    <property type="entry name" value="HTH_LYSR"/>
    <property type="match status" value="1"/>
</dbReference>
<dbReference type="Pfam" id="PF00126">
    <property type="entry name" value="HTH_1"/>
    <property type="match status" value="1"/>
</dbReference>
<reference evidence="6 7" key="1">
    <citation type="submission" date="2024-09" db="EMBL/GenBank/DDBJ databases">
        <authorList>
            <person name="Sun Q."/>
            <person name="Mori K."/>
        </authorList>
    </citation>
    <scope>NUCLEOTIDE SEQUENCE [LARGE SCALE GENOMIC DNA]</scope>
    <source>
        <strain evidence="6 7">CICC 10874</strain>
    </source>
</reference>
<dbReference type="Proteomes" id="UP001589793">
    <property type="component" value="Unassembled WGS sequence"/>
</dbReference>
<dbReference type="Gene3D" id="3.40.190.290">
    <property type="match status" value="1"/>
</dbReference>